<feature type="binding site" evidence="2">
    <location>
        <position position="62"/>
    </location>
    <ligand>
        <name>substrate</name>
    </ligand>
</feature>
<dbReference type="Gene3D" id="3.10.129.10">
    <property type="entry name" value="Hotdog Thioesterase"/>
    <property type="match status" value="1"/>
</dbReference>
<dbReference type="RefSeq" id="WP_068499250.1">
    <property type="nucleotide sequence ID" value="NZ_LWQU01000129.1"/>
</dbReference>
<dbReference type="STRING" id="1437059.A6A05_10765"/>
<gene>
    <name evidence="4" type="ORF">A6A05_10765</name>
</gene>
<feature type="active site" evidence="1">
    <location>
        <position position="69"/>
    </location>
</feature>
<evidence type="ECO:0000256" key="2">
    <source>
        <dbReference type="PIRSR" id="PIRSR014972-2"/>
    </source>
</evidence>
<dbReference type="SUPFAM" id="SSF54637">
    <property type="entry name" value="Thioesterase/thiol ester dehydrase-isomerase"/>
    <property type="match status" value="1"/>
</dbReference>
<dbReference type="InterPro" id="IPR029069">
    <property type="entry name" value="HotDog_dom_sf"/>
</dbReference>
<organism evidence="4 5">
    <name type="scientific">Magnetospirillum moscoviense</name>
    <dbReference type="NCBI Taxonomy" id="1437059"/>
    <lineage>
        <taxon>Bacteria</taxon>
        <taxon>Pseudomonadati</taxon>
        <taxon>Pseudomonadota</taxon>
        <taxon>Alphaproteobacteria</taxon>
        <taxon>Rhodospirillales</taxon>
        <taxon>Rhodospirillaceae</taxon>
        <taxon>Magnetospirillum</taxon>
    </lineage>
</organism>
<name>A0A178MSK4_9PROT</name>
<evidence type="ECO:0000256" key="1">
    <source>
        <dbReference type="PIRSR" id="PIRSR014972-1"/>
    </source>
</evidence>
<dbReference type="Proteomes" id="UP000078543">
    <property type="component" value="Unassembled WGS sequence"/>
</dbReference>
<protein>
    <submittedName>
        <fullName evidence="4">LysR family transcriptional regulator</fullName>
    </submittedName>
</protein>
<reference evidence="4 5" key="1">
    <citation type="submission" date="2016-04" db="EMBL/GenBank/DDBJ databases">
        <title>Draft genome sequence of freshwater magnetotactic bacteria Magnetospirillum marisnigri SP-1 and Magnetospirillum moscoviense BB-1.</title>
        <authorList>
            <person name="Koziaeva V."/>
            <person name="Dziuba M.V."/>
            <person name="Ivanov T.M."/>
            <person name="Kuznetsov B."/>
            <person name="Grouzdev D.S."/>
        </authorList>
    </citation>
    <scope>NUCLEOTIDE SEQUENCE [LARGE SCALE GENOMIC DNA]</scope>
    <source>
        <strain evidence="4 5">BB-1</strain>
    </source>
</reference>
<evidence type="ECO:0000313" key="4">
    <source>
        <dbReference type="EMBL" id="OAN52455.1"/>
    </source>
</evidence>
<proteinExistence type="predicted"/>
<dbReference type="PANTHER" id="PTHR36934">
    <property type="entry name" value="BLR0278 PROTEIN"/>
    <property type="match status" value="1"/>
</dbReference>
<dbReference type="PIRSF" id="PIRSF014972">
    <property type="entry name" value="FlK"/>
    <property type="match status" value="1"/>
</dbReference>
<dbReference type="EMBL" id="LWQU01000129">
    <property type="protein sequence ID" value="OAN52455.1"/>
    <property type="molecule type" value="Genomic_DNA"/>
</dbReference>
<feature type="domain" description="Fluoroacetyl-CoA-specific thioesterase-like" evidence="3">
    <location>
        <begin position="17"/>
        <end position="118"/>
    </location>
</feature>
<feature type="binding site" evidence="2">
    <location>
        <position position="113"/>
    </location>
    <ligand>
        <name>substrate</name>
    </ligand>
</feature>
<dbReference type="InterPro" id="IPR054485">
    <property type="entry name" value="FlK-like_dom"/>
</dbReference>
<evidence type="ECO:0000259" key="3">
    <source>
        <dbReference type="Pfam" id="PF22636"/>
    </source>
</evidence>
<feature type="binding site" evidence="2">
    <location>
        <position position="62"/>
    </location>
    <ligand>
        <name>CoA</name>
        <dbReference type="ChEBI" id="CHEBI:57287"/>
    </ligand>
</feature>
<dbReference type="AlphaFoldDB" id="A0A178MSK4"/>
<dbReference type="OrthoDB" id="6902891at2"/>
<dbReference type="InterPro" id="IPR025540">
    <property type="entry name" value="FlK"/>
</dbReference>
<accession>A0A178MSK4</accession>
<feature type="active site" evidence="1">
    <location>
        <position position="35"/>
    </location>
</feature>
<sequence length="135" mass="14762">MMSTLAAGLTHTCRWTVDAARTIGFMGEEARVYSTPALIYDMEITSRELLLAHSDDGEDSVGTRVEVDHMAPTLLGQWVDLTVTIEEVKGPAVTFSFTARDNLDNIAKGVHKRFVVNVAQTKGRLAAKAEKLKAL</sequence>
<evidence type="ECO:0000313" key="5">
    <source>
        <dbReference type="Proteomes" id="UP000078543"/>
    </source>
</evidence>
<comment type="caution">
    <text evidence="4">The sequence shown here is derived from an EMBL/GenBank/DDBJ whole genome shotgun (WGS) entry which is preliminary data.</text>
</comment>
<dbReference type="PANTHER" id="PTHR36934:SF1">
    <property type="entry name" value="THIOESTERASE DOMAIN-CONTAINING PROTEIN"/>
    <property type="match status" value="1"/>
</dbReference>
<keyword evidence="5" id="KW-1185">Reference proteome</keyword>
<feature type="active site" evidence="1">
    <location>
        <position position="43"/>
    </location>
</feature>
<dbReference type="Pfam" id="PF22636">
    <property type="entry name" value="FlK"/>
    <property type="match status" value="1"/>
</dbReference>